<feature type="binding site" evidence="1">
    <location>
        <position position="63"/>
    </location>
    <ligand>
        <name>Mg(2+)</name>
        <dbReference type="ChEBI" id="CHEBI:18420"/>
        <label>4</label>
    </ligand>
</feature>
<feature type="binding site" evidence="1">
    <location>
        <position position="94"/>
    </location>
    <ligand>
        <name>Mg(2+)</name>
        <dbReference type="ChEBI" id="CHEBI:18420"/>
        <label>4</label>
    </ligand>
</feature>
<name>A0ABV7WFQ4_9MICO</name>
<organism evidence="3 4">
    <name type="scientific">Aquipuribacter hungaricus</name>
    <dbReference type="NCBI Taxonomy" id="545624"/>
    <lineage>
        <taxon>Bacteria</taxon>
        <taxon>Bacillati</taxon>
        <taxon>Actinomycetota</taxon>
        <taxon>Actinomycetes</taxon>
        <taxon>Micrococcales</taxon>
        <taxon>Intrasporangiaceae</taxon>
        <taxon>Aquipuribacter</taxon>
    </lineage>
</organism>
<evidence type="ECO:0000256" key="1">
    <source>
        <dbReference type="HAMAP-Rule" id="MF_02128"/>
    </source>
</evidence>
<proteinExistence type="inferred from homology"/>
<dbReference type="EC" id="2.7.4.16" evidence="1"/>
<dbReference type="Proteomes" id="UP001595685">
    <property type="component" value="Unassembled WGS sequence"/>
</dbReference>
<feature type="binding site" evidence="1">
    <location>
        <position position="244"/>
    </location>
    <ligand>
        <name>ATP</name>
        <dbReference type="ChEBI" id="CHEBI:30616"/>
    </ligand>
</feature>
<comment type="miscellaneous">
    <text evidence="1">Reaction mechanism of ThiL seems to utilize a direct, inline transfer of the gamma-phosphate of ATP to TMP rather than a phosphorylated enzyme intermediate.</text>
</comment>
<feature type="binding site" evidence="1">
    <location>
        <position position="94"/>
    </location>
    <ligand>
        <name>Mg(2+)</name>
        <dbReference type="ChEBI" id="CHEBI:18420"/>
        <label>3</label>
    </ligand>
</feature>
<evidence type="ECO:0000313" key="4">
    <source>
        <dbReference type="Proteomes" id="UP001595685"/>
    </source>
</evidence>
<dbReference type="SUPFAM" id="SSF55326">
    <property type="entry name" value="PurM N-terminal domain-like"/>
    <property type="match status" value="1"/>
</dbReference>
<feature type="binding site" evidence="1">
    <location>
        <position position="64"/>
    </location>
    <ligand>
        <name>Mg(2+)</name>
        <dbReference type="ChEBI" id="CHEBI:18420"/>
        <label>1</label>
    </ligand>
</feature>
<protein>
    <recommendedName>
        <fullName evidence="1">Thiamine-monophosphate kinase</fullName>
        <shortName evidence="1">TMP kinase</shortName>
        <shortName evidence="1">Thiamine-phosphate kinase</shortName>
        <ecNumber evidence="1">2.7.4.16</ecNumber>
    </recommendedName>
</protein>
<reference evidence="4" key="1">
    <citation type="journal article" date="2019" name="Int. J. Syst. Evol. Microbiol.">
        <title>The Global Catalogue of Microorganisms (GCM) 10K type strain sequencing project: providing services to taxonomists for standard genome sequencing and annotation.</title>
        <authorList>
            <consortium name="The Broad Institute Genomics Platform"/>
            <consortium name="The Broad Institute Genome Sequencing Center for Infectious Disease"/>
            <person name="Wu L."/>
            <person name="Ma J."/>
        </authorList>
    </citation>
    <scope>NUCLEOTIDE SEQUENCE [LARGE SCALE GENOMIC DNA]</scope>
    <source>
        <strain evidence="4">NCAIM B.02333</strain>
    </source>
</reference>
<feature type="binding site" evidence="1">
    <location>
        <position position="94"/>
    </location>
    <ligand>
        <name>Mg(2+)</name>
        <dbReference type="ChEBI" id="CHEBI:18420"/>
        <label>2</label>
    </ligand>
</feature>
<keyword evidence="1 3" id="KW-0418">Kinase</keyword>
<dbReference type="PANTHER" id="PTHR30270">
    <property type="entry name" value="THIAMINE-MONOPHOSPHATE KINASE"/>
    <property type="match status" value="1"/>
</dbReference>
<feature type="domain" description="PurM-like N-terminal" evidence="2">
    <location>
        <begin position="48"/>
        <end position="158"/>
    </location>
</feature>
<keyword evidence="1" id="KW-0479">Metal-binding</keyword>
<dbReference type="Gene3D" id="3.90.650.10">
    <property type="entry name" value="PurM-like C-terminal domain"/>
    <property type="match status" value="1"/>
</dbReference>
<comment type="caution">
    <text evidence="3">The sequence shown here is derived from an EMBL/GenBank/DDBJ whole genome shotgun (WGS) entry which is preliminary data.</text>
</comment>
<gene>
    <name evidence="1" type="primary">thiL</name>
    <name evidence="3" type="ORF">ACFOLH_08025</name>
</gene>
<feature type="binding site" evidence="1">
    <location>
        <position position="242"/>
    </location>
    <ligand>
        <name>Mg(2+)</name>
        <dbReference type="ChEBI" id="CHEBI:18420"/>
        <label>3</label>
    </ligand>
</feature>
<dbReference type="InterPro" id="IPR036676">
    <property type="entry name" value="PurM-like_C_sf"/>
</dbReference>
<comment type="similarity">
    <text evidence="1">Belongs to the thiamine-monophosphate kinase family.</text>
</comment>
<feature type="binding site" evidence="1">
    <location>
        <position position="345"/>
    </location>
    <ligand>
        <name>substrate</name>
    </ligand>
</feature>
<dbReference type="SUPFAM" id="SSF56042">
    <property type="entry name" value="PurM C-terminal domain-like"/>
    <property type="match status" value="1"/>
</dbReference>
<dbReference type="PANTHER" id="PTHR30270:SF0">
    <property type="entry name" value="THIAMINE-MONOPHOSPHATE KINASE"/>
    <property type="match status" value="1"/>
</dbReference>
<comment type="pathway">
    <text evidence="1">Cofactor biosynthesis; thiamine diphosphate biosynthesis; thiamine diphosphate from thiamine phosphate: step 1/1.</text>
</comment>
<keyword evidence="1" id="KW-0067">ATP-binding</keyword>
<dbReference type="Gene3D" id="3.30.1330.10">
    <property type="entry name" value="PurM-like, N-terminal domain"/>
    <property type="match status" value="1"/>
</dbReference>
<evidence type="ECO:0000313" key="3">
    <source>
        <dbReference type="EMBL" id="MFC3688285.1"/>
    </source>
</evidence>
<feature type="binding site" evidence="1">
    <location>
        <position position="65"/>
    </location>
    <ligand>
        <name>Mg(2+)</name>
        <dbReference type="ChEBI" id="CHEBI:18420"/>
        <label>1</label>
    </ligand>
</feature>
<dbReference type="GO" id="GO:0016301">
    <property type="term" value="F:kinase activity"/>
    <property type="evidence" value="ECO:0007669"/>
    <property type="project" value="UniProtKB-KW"/>
</dbReference>
<feature type="binding site" evidence="1">
    <location>
        <position position="297"/>
    </location>
    <ligand>
        <name>substrate</name>
    </ligand>
</feature>
<feature type="binding site" evidence="1">
    <location>
        <position position="50"/>
    </location>
    <ligand>
        <name>Mg(2+)</name>
        <dbReference type="ChEBI" id="CHEBI:18420"/>
        <label>4</label>
    </ligand>
</feature>
<evidence type="ECO:0000259" key="2">
    <source>
        <dbReference type="Pfam" id="PF00586"/>
    </source>
</evidence>
<dbReference type="InterPro" id="IPR036921">
    <property type="entry name" value="PurM-like_N_sf"/>
</dbReference>
<dbReference type="PIRSF" id="PIRSF005303">
    <property type="entry name" value="Thiam_monoph_kin"/>
    <property type="match status" value="1"/>
</dbReference>
<comment type="function">
    <text evidence="1">Catalyzes the ATP-dependent phosphorylation of thiamine-monophosphate (TMP) to form thiamine-pyrophosphate (TPP), the active form of vitamin B1.</text>
</comment>
<feature type="binding site" evidence="1">
    <location>
        <position position="245"/>
    </location>
    <ligand>
        <name>Mg(2+)</name>
        <dbReference type="ChEBI" id="CHEBI:18420"/>
        <label>5</label>
    </ligand>
</feature>
<dbReference type="RefSeq" id="WP_376984090.1">
    <property type="nucleotide sequence ID" value="NZ_JBHRWW010000004.1"/>
</dbReference>
<accession>A0ABV7WFQ4</accession>
<comment type="caution">
    <text evidence="1">Lacks conserved residue(s) required for the propagation of feature annotation.</text>
</comment>
<keyword evidence="4" id="KW-1185">Reference proteome</keyword>
<dbReference type="InterPro" id="IPR016188">
    <property type="entry name" value="PurM-like_N"/>
</dbReference>
<keyword evidence="1" id="KW-0784">Thiamine biosynthesis</keyword>
<feature type="binding site" evidence="1">
    <location>
        <position position="65"/>
    </location>
    <ligand>
        <name>Mg(2+)</name>
        <dbReference type="ChEBI" id="CHEBI:18420"/>
        <label>2</label>
    </ligand>
</feature>
<keyword evidence="1" id="KW-0460">Magnesium</keyword>
<sequence length="350" mass="33823">MALDPGAVSGAGVTVADVGEDALVRAVVARLAVASTTTGPARVLVGPGDDAAVLDLDGPLVTSTDTLVQDVDFRLDWSSGYEVGRKAAVQVLADVEAMGAVPVGLVLALVVPGSTPVSWCLDLADGLAAEAGAAGAAVLGGDVADGGALVLTGTSSGVLVGPGGPVGRGGARPGDVVVLGPAGAPLGSSAAGLAVLLAGAGAGAGAAGAGAAGRVAAVHRSPVVDHTAGPRARDAGARAMIDVSDGLVRDATRVARASGVVLALDLASPALRPSADLHEVAGLLGADAQEWVLTSGEEHAMLAVLPPGRALPDGFTPVGQVGPPEDDGWTGVVVDGVRRTDAGGWVHYPS</sequence>
<dbReference type="Pfam" id="PF00586">
    <property type="entry name" value="AIRS"/>
    <property type="match status" value="1"/>
</dbReference>
<keyword evidence="1" id="KW-0547">Nucleotide-binding</keyword>
<feature type="binding site" evidence="1">
    <location>
        <begin position="141"/>
        <end position="142"/>
    </location>
    <ligand>
        <name>ATP</name>
        <dbReference type="ChEBI" id="CHEBI:30616"/>
    </ligand>
</feature>
<feature type="binding site" evidence="1">
    <location>
        <position position="142"/>
    </location>
    <ligand>
        <name>Mg(2+)</name>
        <dbReference type="ChEBI" id="CHEBI:18420"/>
        <label>1</label>
    </ligand>
</feature>
<dbReference type="InterPro" id="IPR006283">
    <property type="entry name" value="ThiL-like"/>
</dbReference>
<feature type="binding site" evidence="1">
    <location>
        <position position="168"/>
    </location>
    <ligand>
        <name>ATP</name>
        <dbReference type="ChEBI" id="CHEBI:30616"/>
    </ligand>
</feature>
<feature type="binding site" evidence="1">
    <location>
        <position position="72"/>
    </location>
    <ligand>
        <name>substrate</name>
    </ligand>
</feature>
<comment type="catalytic activity">
    <reaction evidence="1">
        <text>thiamine phosphate + ATP = thiamine diphosphate + ADP</text>
        <dbReference type="Rhea" id="RHEA:15913"/>
        <dbReference type="ChEBI" id="CHEBI:30616"/>
        <dbReference type="ChEBI" id="CHEBI:37575"/>
        <dbReference type="ChEBI" id="CHEBI:58937"/>
        <dbReference type="ChEBI" id="CHEBI:456216"/>
        <dbReference type="EC" id="2.7.4.16"/>
    </reaction>
</comment>
<dbReference type="EMBL" id="JBHRWW010000004">
    <property type="protein sequence ID" value="MFC3688285.1"/>
    <property type="molecule type" value="Genomic_DNA"/>
</dbReference>
<dbReference type="HAMAP" id="MF_02128">
    <property type="entry name" value="TMP_kinase"/>
    <property type="match status" value="1"/>
</dbReference>
<feature type="binding site" evidence="1">
    <location>
        <position position="50"/>
    </location>
    <ligand>
        <name>Mg(2+)</name>
        <dbReference type="ChEBI" id="CHEBI:18420"/>
        <label>3</label>
    </ligand>
</feature>
<keyword evidence="1" id="KW-0808">Transferase</keyword>